<feature type="transmembrane region" description="Helical" evidence="1">
    <location>
        <begin position="37"/>
        <end position="54"/>
    </location>
</feature>
<accession>A0A917CGS9</accession>
<reference evidence="2" key="2">
    <citation type="submission" date="2020-09" db="EMBL/GenBank/DDBJ databases">
        <authorList>
            <person name="Sun Q."/>
            <person name="Zhou Y."/>
        </authorList>
    </citation>
    <scope>NUCLEOTIDE SEQUENCE</scope>
    <source>
        <strain evidence="2">CGMCC 1.12726</strain>
    </source>
</reference>
<name>A0A917CGS9_9GAMM</name>
<gene>
    <name evidence="2" type="primary">exoD</name>
    <name evidence="2" type="ORF">GCM10010960_03950</name>
</gene>
<dbReference type="Proteomes" id="UP000632858">
    <property type="component" value="Unassembled WGS sequence"/>
</dbReference>
<dbReference type="RefSeq" id="WP_188447193.1">
    <property type="nucleotide sequence ID" value="NZ_BMFO01000001.1"/>
</dbReference>
<comment type="caution">
    <text evidence="2">The sequence shown here is derived from an EMBL/GenBank/DDBJ whole genome shotgun (WGS) entry which is preliminary data.</text>
</comment>
<organism evidence="2 3">
    <name type="scientific">Arenimonas maotaiensis</name>
    <dbReference type="NCBI Taxonomy" id="1446479"/>
    <lineage>
        <taxon>Bacteria</taxon>
        <taxon>Pseudomonadati</taxon>
        <taxon>Pseudomonadota</taxon>
        <taxon>Gammaproteobacteria</taxon>
        <taxon>Lysobacterales</taxon>
        <taxon>Lysobacteraceae</taxon>
        <taxon>Arenimonas</taxon>
    </lineage>
</organism>
<dbReference type="PIRSF" id="PIRSF033239">
    <property type="entry name" value="ExoD"/>
    <property type="match status" value="1"/>
</dbReference>
<proteinExistence type="predicted"/>
<keyword evidence="1" id="KW-0812">Transmembrane</keyword>
<sequence>MSHEISTRILLQQLASGRPDDDLSFELVLDSFRHRSYGLFLLIVLIPVFIPIPAGQGAFSGLLTTLIGAQLLWQLEHPWVPAFIGRKTFKRAHVINFQRRFDRWLGFVEKLCKPRFEYAFDHAWARAFSGLLLVVLGVLLALPIPFTNYPFGMIVLAFSLGFIERDGLLLGIGWILGLVEIVLLAEFSGLIIGHLADLLRYFS</sequence>
<dbReference type="PANTHER" id="PTHR41795">
    <property type="entry name" value="EXOPOLYSACCHARIDE SYNTHESIS PROTEIN"/>
    <property type="match status" value="1"/>
</dbReference>
<evidence type="ECO:0000313" key="3">
    <source>
        <dbReference type="Proteomes" id="UP000632858"/>
    </source>
</evidence>
<dbReference type="AlphaFoldDB" id="A0A917CGS9"/>
<protein>
    <submittedName>
        <fullName evidence="2">Exod protein</fullName>
    </submittedName>
</protein>
<keyword evidence="3" id="KW-1185">Reference proteome</keyword>
<keyword evidence="1" id="KW-0472">Membrane</keyword>
<reference evidence="2" key="1">
    <citation type="journal article" date="2014" name="Int. J. Syst. Evol. Microbiol.">
        <title>Complete genome sequence of Corynebacterium casei LMG S-19264T (=DSM 44701T), isolated from a smear-ripened cheese.</title>
        <authorList>
            <consortium name="US DOE Joint Genome Institute (JGI-PGF)"/>
            <person name="Walter F."/>
            <person name="Albersmeier A."/>
            <person name="Kalinowski J."/>
            <person name="Ruckert C."/>
        </authorList>
    </citation>
    <scope>NUCLEOTIDE SEQUENCE</scope>
    <source>
        <strain evidence="2">CGMCC 1.12726</strain>
    </source>
</reference>
<dbReference type="Pfam" id="PF06055">
    <property type="entry name" value="ExoD"/>
    <property type="match status" value="1"/>
</dbReference>
<evidence type="ECO:0000256" key="1">
    <source>
        <dbReference type="SAM" id="Phobius"/>
    </source>
</evidence>
<evidence type="ECO:0000313" key="2">
    <source>
        <dbReference type="EMBL" id="GGF85197.1"/>
    </source>
</evidence>
<keyword evidence="1" id="KW-1133">Transmembrane helix</keyword>
<feature type="transmembrane region" description="Helical" evidence="1">
    <location>
        <begin position="167"/>
        <end position="196"/>
    </location>
</feature>
<feature type="transmembrane region" description="Helical" evidence="1">
    <location>
        <begin position="123"/>
        <end position="146"/>
    </location>
</feature>
<dbReference type="PANTHER" id="PTHR41795:SF1">
    <property type="entry name" value="EXOPOLYSACCHARIDE SYNTHESIS PROTEIN"/>
    <property type="match status" value="1"/>
</dbReference>
<dbReference type="EMBL" id="BMFO01000001">
    <property type="protein sequence ID" value="GGF85197.1"/>
    <property type="molecule type" value="Genomic_DNA"/>
</dbReference>
<dbReference type="InterPro" id="IPR010331">
    <property type="entry name" value="ExoD"/>
</dbReference>